<evidence type="ECO:0000313" key="2">
    <source>
        <dbReference type="EMBL" id="KZT55692.1"/>
    </source>
</evidence>
<proteinExistence type="predicted"/>
<dbReference type="EMBL" id="KV423990">
    <property type="protein sequence ID" value="KZT55692.1"/>
    <property type="molecule type" value="Genomic_DNA"/>
</dbReference>
<evidence type="ECO:0000256" key="1">
    <source>
        <dbReference type="SAM" id="MobiDB-lite"/>
    </source>
</evidence>
<dbReference type="AlphaFoldDB" id="A0A165EWW6"/>
<feature type="region of interest" description="Disordered" evidence="1">
    <location>
        <begin position="28"/>
        <end position="106"/>
    </location>
</feature>
<evidence type="ECO:0000313" key="3">
    <source>
        <dbReference type="Proteomes" id="UP000076842"/>
    </source>
</evidence>
<dbReference type="Proteomes" id="UP000076842">
    <property type="component" value="Unassembled WGS sequence"/>
</dbReference>
<protein>
    <submittedName>
        <fullName evidence="2">Uncharacterized protein</fullName>
    </submittedName>
</protein>
<organism evidence="2 3">
    <name type="scientific">Calocera cornea HHB12733</name>
    <dbReference type="NCBI Taxonomy" id="1353952"/>
    <lineage>
        <taxon>Eukaryota</taxon>
        <taxon>Fungi</taxon>
        <taxon>Dikarya</taxon>
        <taxon>Basidiomycota</taxon>
        <taxon>Agaricomycotina</taxon>
        <taxon>Dacrymycetes</taxon>
        <taxon>Dacrymycetales</taxon>
        <taxon>Dacrymycetaceae</taxon>
        <taxon>Calocera</taxon>
    </lineage>
</organism>
<accession>A0A165EWW6</accession>
<feature type="compositionally biased region" description="Low complexity" evidence="1">
    <location>
        <begin position="88"/>
        <end position="106"/>
    </location>
</feature>
<gene>
    <name evidence="2" type="ORF">CALCODRAFT_509950</name>
</gene>
<sequence>MKKECNTKWVKEKDEVYADFALEAAKALESSQSQEVHNVDDSSQEADKHAANAKKPPILSSAVAEGTRSKSRANSGRNDKNGQGGGSSHTTKTNTSSSTAVTKASVPTSIQFGGKRYINVPVPTRSRGHRQDATKALPPLLLQSKLTKGYTFSNGSTHMVRLGPNIRLTDTEFEAAAMSLPSADRIEEPPNLDVVPEPEGDESFEGWCAPCMNRWNRDKKAHPHIPRRLRMRCTGPAMDHRKVKFTCWTCRETPPTKDGTCSYSARYLAKLAELTGTNEEDADDCKHERSSDDETEKPYKKRRVEASSSKTSIASSRHDVEEDEGEGNSGTTRRRSKGKGKYVDPEVKNVFGKRIYYCIFAVI</sequence>
<keyword evidence="3" id="KW-1185">Reference proteome</keyword>
<feature type="compositionally biased region" description="Basic and acidic residues" evidence="1">
    <location>
        <begin position="284"/>
        <end position="298"/>
    </location>
</feature>
<feature type="compositionally biased region" description="Basic and acidic residues" evidence="1">
    <location>
        <begin position="37"/>
        <end position="50"/>
    </location>
</feature>
<name>A0A165EWW6_9BASI</name>
<dbReference type="InParanoid" id="A0A165EWW6"/>
<feature type="region of interest" description="Disordered" evidence="1">
    <location>
        <begin position="278"/>
        <end position="343"/>
    </location>
</feature>
<reference evidence="2 3" key="1">
    <citation type="journal article" date="2016" name="Mol. Biol. Evol.">
        <title>Comparative Genomics of Early-Diverging Mushroom-Forming Fungi Provides Insights into the Origins of Lignocellulose Decay Capabilities.</title>
        <authorList>
            <person name="Nagy L.G."/>
            <person name="Riley R."/>
            <person name="Tritt A."/>
            <person name="Adam C."/>
            <person name="Daum C."/>
            <person name="Floudas D."/>
            <person name="Sun H."/>
            <person name="Yadav J.S."/>
            <person name="Pangilinan J."/>
            <person name="Larsson K.H."/>
            <person name="Matsuura K."/>
            <person name="Barry K."/>
            <person name="Labutti K."/>
            <person name="Kuo R."/>
            <person name="Ohm R.A."/>
            <person name="Bhattacharya S.S."/>
            <person name="Shirouzu T."/>
            <person name="Yoshinaga Y."/>
            <person name="Martin F.M."/>
            <person name="Grigoriev I.V."/>
            <person name="Hibbett D.S."/>
        </authorList>
    </citation>
    <scope>NUCLEOTIDE SEQUENCE [LARGE SCALE GENOMIC DNA]</scope>
    <source>
        <strain evidence="2 3">HHB12733</strain>
    </source>
</reference>